<feature type="transmembrane region" description="Helical" evidence="6">
    <location>
        <begin position="960"/>
        <end position="979"/>
    </location>
</feature>
<feature type="transmembrane region" description="Helical" evidence="6">
    <location>
        <begin position="742"/>
        <end position="761"/>
    </location>
</feature>
<dbReference type="GO" id="GO:0005886">
    <property type="term" value="C:plasma membrane"/>
    <property type="evidence" value="ECO:0007669"/>
    <property type="project" value="TreeGrafter"/>
</dbReference>
<accession>A0AAD1TZ43</accession>
<evidence type="ECO:0000256" key="3">
    <source>
        <dbReference type="ARBA" id="ARBA00022737"/>
    </source>
</evidence>
<evidence type="ECO:0000256" key="5">
    <source>
        <dbReference type="ARBA" id="ARBA00023136"/>
    </source>
</evidence>
<dbReference type="InterPro" id="IPR024862">
    <property type="entry name" value="TRPV"/>
</dbReference>
<evidence type="ECO:0000256" key="4">
    <source>
        <dbReference type="ARBA" id="ARBA00022989"/>
    </source>
</evidence>
<dbReference type="GO" id="GO:0005216">
    <property type="term" value="F:monoatomic ion channel activity"/>
    <property type="evidence" value="ECO:0007669"/>
    <property type="project" value="InterPro"/>
</dbReference>
<dbReference type="Pfam" id="PF00520">
    <property type="entry name" value="Ion_trans"/>
    <property type="match status" value="1"/>
</dbReference>
<keyword evidence="3" id="KW-0677">Repeat</keyword>
<feature type="domain" description="Ion transport" evidence="7">
    <location>
        <begin position="712"/>
        <end position="928"/>
    </location>
</feature>
<gene>
    <name evidence="8" type="ORF">ECRASSUSDP1_LOCUS11</name>
</gene>
<comment type="caution">
    <text evidence="8">The sequence shown here is derived from an EMBL/GenBank/DDBJ whole genome shotgun (WGS) entry which is preliminary data.</text>
</comment>
<reference evidence="8" key="1">
    <citation type="submission" date="2023-07" db="EMBL/GenBank/DDBJ databases">
        <authorList>
            <consortium name="AG Swart"/>
            <person name="Singh M."/>
            <person name="Singh A."/>
            <person name="Seah K."/>
            <person name="Emmerich C."/>
        </authorList>
    </citation>
    <scope>NUCLEOTIDE SEQUENCE</scope>
    <source>
        <strain evidence="8">DP1</strain>
    </source>
</reference>
<dbReference type="PANTHER" id="PTHR10582">
    <property type="entry name" value="TRANSIENT RECEPTOR POTENTIAL ION CHANNEL PROTEIN"/>
    <property type="match status" value="1"/>
</dbReference>
<feature type="transmembrane region" description="Helical" evidence="6">
    <location>
        <begin position="1037"/>
        <end position="1060"/>
    </location>
</feature>
<organism evidence="8 9">
    <name type="scientific">Euplotes crassus</name>
    <dbReference type="NCBI Taxonomy" id="5936"/>
    <lineage>
        <taxon>Eukaryota</taxon>
        <taxon>Sar</taxon>
        <taxon>Alveolata</taxon>
        <taxon>Ciliophora</taxon>
        <taxon>Intramacronucleata</taxon>
        <taxon>Spirotrichea</taxon>
        <taxon>Hypotrichia</taxon>
        <taxon>Euplotida</taxon>
        <taxon>Euplotidae</taxon>
        <taxon>Moneuplotes</taxon>
    </lineage>
</organism>
<sequence>MKKILNQIPISSGQIRPRSWREEDVGDLLHRLDSKDTSDRWILHFIFVVLAIENSKELSLLAKRNCNNLNSDPKLGSQINSARDYLFSHTELSGKAVEHCMEVNSYEAISYLVQNLDAIYITPIVKYSYVRKMAINYSNTKDIISVMVKNKVQVRNLESMEEESLDQPLEINSEMKSAESIMTIENRKRLKTVKESINEDSEFAREESKGEEMFTTSFQKASDERTVPQSSRPLITTQLKDLPAPQTTFCVYLESEVILETIFRSNLFSTSEEFSILTDFFQDFSKLKPSNKIMLIRLLITYEKIELIHRILEIFQNMNTKRAQYVGYSGIVSMNLSTINKALETPEAIIRGFILELVFSIIDYGGMFFLEDILHRFKSLIENNTIPIINRIVLSIEKKYENQEPIVYADYYFSSILTLCEIGVADMKSIQDLMSVMSKLLKQEPKINFLANCYNPIKIFIDIARMLERIGQIFHNFDEEVKILTSKFEAVIIRIIDERESSDHLRNWLYQDYNSSFKILDYIAHFEFLNILNHPKMIKTVEQMWMGKYDLNIFSLSDVNYFLPFRNETLSASYGINGEEALAIIRPGHCLGFYKYPIWSISIKIKQLAEESRKFEAGAEKILMKGARWGFSFFKDSMYFHYNIVFLIDLVIGILNSVIFGLVIYEQANMTNTYENRIKNQTSLAELDAAYSTLEAQGQRWRDYFISFVVFTAVFNVNFTQDVLIYLSFIIRKIDRKNLSTVFKWISVADSICVLCAYVLYVQFSTVYSKNRDIYRIEERNYRMMIDSRDGNIDPFSLMVIIIICISVRILLNLVYNTLFGSFVQIVIKMAKDSFIFLCIYTIVIVVFSLIGSAMFYDIDQFSNFLEAFVHLYESALGGFDFSIFEDGTVSEPFVGKIFIGVYLLVSAILLLNFLIAIMSDTYAALKDYSIGMKMAQVIKIRPIYEDHPQFSCMVKSLPILNFVVLVMLPFILICQSRTLNSFLLRFEFLIFQFCLKIMLLLIGILLLPFISLYLIYEKARSICFSKQNRVSPIWAFIDLILLFPLCTFNAFYILVYWLVVSTLHENLSKNILKVTEIFKEDFISINQKCDKSYGNEEDDDHNLDLYFFKKSLGTELKIEYNPSNMMLAETTVAILIAVLKESEDHAKKLGKNYIPTSYIIRNLRKYMFIDSILAKLIFQAGTKDIDISSLQEFDDLVDLLVDRSIGGINKKESPDEYPDYIDDNGLNLILKASLIVSHGQRKKFWQQRMHKFFTYSNKQWLLDQFKYCKLFLEKNSYPETPGNIPRSLMKLGPYIFQIVSRAKKMKTMYMTGDKWNDTSNSPQESQKDKQSTISIINIPALLNGIVNFERFCRSICQFETRNGEIELPKDSTIYKSLSSKNCRVFKQFISSNFSTNYTAVQTP</sequence>
<keyword evidence="2 6" id="KW-0812">Transmembrane</keyword>
<feature type="transmembrane region" description="Helical" evidence="6">
    <location>
        <begin position="898"/>
        <end position="926"/>
    </location>
</feature>
<feature type="transmembrane region" description="Helical" evidence="6">
    <location>
        <begin position="348"/>
        <end position="370"/>
    </location>
</feature>
<dbReference type="Gene3D" id="1.10.287.70">
    <property type="match status" value="1"/>
</dbReference>
<feature type="transmembrane region" description="Helical" evidence="6">
    <location>
        <begin position="991"/>
        <end position="1016"/>
    </location>
</feature>
<dbReference type="EMBL" id="CAMPGE010000010">
    <property type="protein sequence ID" value="CAI2358728.1"/>
    <property type="molecule type" value="Genomic_DNA"/>
</dbReference>
<dbReference type="PANTHER" id="PTHR10582:SF2">
    <property type="entry name" value="INACTIVE"/>
    <property type="match status" value="1"/>
</dbReference>
<evidence type="ECO:0000313" key="9">
    <source>
        <dbReference type="Proteomes" id="UP001295684"/>
    </source>
</evidence>
<feature type="transmembrane region" description="Helical" evidence="6">
    <location>
        <begin position="796"/>
        <end position="815"/>
    </location>
</feature>
<feature type="transmembrane region" description="Helical" evidence="6">
    <location>
        <begin position="835"/>
        <end position="857"/>
    </location>
</feature>
<name>A0AAD1TZ43_EUPCR</name>
<evidence type="ECO:0000256" key="1">
    <source>
        <dbReference type="ARBA" id="ARBA00004141"/>
    </source>
</evidence>
<evidence type="ECO:0000256" key="6">
    <source>
        <dbReference type="SAM" id="Phobius"/>
    </source>
</evidence>
<comment type="subcellular location">
    <subcellularLocation>
        <location evidence="1">Membrane</location>
        <topology evidence="1">Multi-pass membrane protein</topology>
    </subcellularLocation>
</comment>
<feature type="transmembrane region" description="Helical" evidence="6">
    <location>
        <begin position="704"/>
        <end position="730"/>
    </location>
</feature>
<keyword evidence="9" id="KW-1185">Reference proteome</keyword>
<evidence type="ECO:0000313" key="8">
    <source>
        <dbReference type="EMBL" id="CAI2358728.1"/>
    </source>
</evidence>
<evidence type="ECO:0000259" key="7">
    <source>
        <dbReference type="Pfam" id="PF00520"/>
    </source>
</evidence>
<dbReference type="GO" id="GO:0098703">
    <property type="term" value="P:calcium ion import across plasma membrane"/>
    <property type="evidence" value="ECO:0007669"/>
    <property type="project" value="TreeGrafter"/>
</dbReference>
<protein>
    <recommendedName>
        <fullName evidence="7">Ion transport domain-containing protein</fullName>
    </recommendedName>
</protein>
<dbReference type="Proteomes" id="UP001295684">
    <property type="component" value="Unassembled WGS sequence"/>
</dbReference>
<keyword evidence="5 6" id="KW-0472">Membrane</keyword>
<keyword evidence="4 6" id="KW-1133">Transmembrane helix</keyword>
<dbReference type="InterPro" id="IPR005821">
    <property type="entry name" value="Ion_trans_dom"/>
</dbReference>
<proteinExistence type="predicted"/>
<feature type="transmembrane region" description="Helical" evidence="6">
    <location>
        <begin position="644"/>
        <end position="665"/>
    </location>
</feature>
<evidence type="ECO:0000256" key="2">
    <source>
        <dbReference type="ARBA" id="ARBA00022692"/>
    </source>
</evidence>